<feature type="compositionally biased region" description="Polar residues" evidence="1">
    <location>
        <begin position="77"/>
        <end position="103"/>
    </location>
</feature>
<evidence type="ECO:0000313" key="3">
    <source>
        <dbReference type="Proteomes" id="UP001305647"/>
    </source>
</evidence>
<protein>
    <submittedName>
        <fullName evidence="2">Uncharacterized protein</fullName>
    </submittedName>
</protein>
<gene>
    <name evidence="2" type="ORF">N658DRAFT_4853</name>
</gene>
<evidence type="ECO:0000313" key="2">
    <source>
        <dbReference type="EMBL" id="KAK4106036.1"/>
    </source>
</evidence>
<evidence type="ECO:0000256" key="1">
    <source>
        <dbReference type="SAM" id="MobiDB-lite"/>
    </source>
</evidence>
<dbReference type="Proteomes" id="UP001305647">
    <property type="component" value="Unassembled WGS sequence"/>
</dbReference>
<keyword evidence="3" id="KW-1185">Reference proteome</keyword>
<sequence>MSLHLTHLRKVVCCATDRGLQGNPKLATGESDLCPLPRLPPNLRHCPVAVPNKISMTGDQGTGRHAFQAGNSHPRADSNTNPPACQHGITSSRRQSDTRWPTGSSVDIALPIMRATLKPASALHPVPISTASGFRQRDVAFLKSLDCGQKSDQRNTPLRPEATRGWDSWDPPGQRASQTVVCPCPAHRLESPAIGPGLKITDRGSVAVPHQAQDRFPMPGCRCLSWMWEEVGRGTAVSFETTSRSSHLQGFHPMQRLRCFQERSCSPS</sequence>
<comment type="caution">
    <text evidence="2">The sequence shown here is derived from an EMBL/GenBank/DDBJ whole genome shotgun (WGS) entry which is preliminary data.</text>
</comment>
<feature type="region of interest" description="Disordered" evidence="1">
    <location>
        <begin position="56"/>
        <end position="103"/>
    </location>
</feature>
<dbReference type="EMBL" id="MU863624">
    <property type="protein sequence ID" value="KAK4106036.1"/>
    <property type="molecule type" value="Genomic_DNA"/>
</dbReference>
<reference evidence="2" key="2">
    <citation type="submission" date="2023-05" db="EMBL/GenBank/DDBJ databases">
        <authorList>
            <consortium name="Lawrence Berkeley National Laboratory"/>
            <person name="Steindorff A."/>
            <person name="Hensen N."/>
            <person name="Bonometti L."/>
            <person name="Westerberg I."/>
            <person name="Brannstrom I.O."/>
            <person name="Guillou S."/>
            <person name="Cros-Aarteil S."/>
            <person name="Calhoun S."/>
            <person name="Haridas S."/>
            <person name="Kuo A."/>
            <person name="Mondo S."/>
            <person name="Pangilinan J."/>
            <person name="Riley R."/>
            <person name="Labutti K."/>
            <person name="Andreopoulos B."/>
            <person name="Lipzen A."/>
            <person name="Chen C."/>
            <person name="Yanf M."/>
            <person name="Daum C."/>
            <person name="Ng V."/>
            <person name="Clum A."/>
            <person name="Ohm R."/>
            <person name="Martin F."/>
            <person name="Silar P."/>
            <person name="Natvig D."/>
            <person name="Lalanne C."/>
            <person name="Gautier V."/>
            <person name="Ament-Velasquez S.L."/>
            <person name="Kruys A."/>
            <person name="Hutchinson M.I."/>
            <person name="Powell A.J."/>
            <person name="Barry K."/>
            <person name="Miller A.N."/>
            <person name="Grigoriev I.V."/>
            <person name="Debuchy R."/>
            <person name="Gladieux P."/>
            <person name="Thoren M.H."/>
            <person name="Johannesson H."/>
        </authorList>
    </citation>
    <scope>NUCLEOTIDE SEQUENCE</scope>
    <source>
        <strain evidence="2">CBS 757.83</strain>
    </source>
</reference>
<proteinExistence type="predicted"/>
<feature type="region of interest" description="Disordered" evidence="1">
    <location>
        <begin position="150"/>
        <end position="173"/>
    </location>
</feature>
<reference evidence="2" key="1">
    <citation type="journal article" date="2023" name="Mol. Phylogenet. Evol.">
        <title>Genome-scale phylogeny and comparative genomics of the fungal order Sordariales.</title>
        <authorList>
            <person name="Hensen N."/>
            <person name="Bonometti L."/>
            <person name="Westerberg I."/>
            <person name="Brannstrom I.O."/>
            <person name="Guillou S."/>
            <person name="Cros-Aarteil S."/>
            <person name="Calhoun S."/>
            <person name="Haridas S."/>
            <person name="Kuo A."/>
            <person name="Mondo S."/>
            <person name="Pangilinan J."/>
            <person name="Riley R."/>
            <person name="LaButti K."/>
            <person name="Andreopoulos B."/>
            <person name="Lipzen A."/>
            <person name="Chen C."/>
            <person name="Yan M."/>
            <person name="Daum C."/>
            <person name="Ng V."/>
            <person name="Clum A."/>
            <person name="Steindorff A."/>
            <person name="Ohm R.A."/>
            <person name="Martin F."/>
            <person name="Silar P."/>
            <person name="Natvig D.O."/>
            <person name="Lalanne C."/>
            <person name="Gautier V."/>
            <person name="Ament-Velasquez S.L."/>
            <person name="Kruys A."/>
            <person name="Hutchinson M.I."/>
            <person name="Powell A.J."/>
            <person name="Barry K."/>
            <person name="Miller A.N."/>
            <person name="Grigoriev I.V."/>
            <person name="Debuchy R."/>
            <person name="Gladieux P."/>
            <person name="Hiltunen Thoren M."/>
            <person name="Johannesson H."/>
        </authorList>
    </citation>
    <scope>NUCLEOTIDE SEQUENCE</scope>
    <source>
        <strain evidence="2">CBS 757.83</strain>
    </source>
</reference>
<name>A0AAN6QEM3_9PEZI</name>
<organism evidence="2 3">
    <name type="scientific">Parathielavia hyrcaniae</name>
    <dbReference type="NCBI Taxonomy" id="113614"/>
    <lineage>
        <taxon>Eukaryota</taxon>
        <taxon>Fungi</taxon>
        <taxon>Dikarya</taxon>
        <taxon>Ascomycota</taxon>
        <taxon>Pezizomycotina</taxon>
        <taxon>Sordariomycetes</taxon>
        <taxon>Sordariomycetidae</taxon>
        <taxon>Sordariales</taxon>
        <taxon>Chaetomiaceae</taxon>
        <taxon>Parathielavia</taxon>
    </lineage>
</organism>
<accession>A0AAN6QEM3</accession>
<dbReference type="AlphaFoldDB" id="A0AAN6QEM3"/>